<evidence type="ECO:0000313" key="2">
    <source>
        <dbReference type="EMBL" id="KAE9589521.1"/>
    </source>
</evidence>
<feature type="chain" id="PRO_5025452627" description="Knottin, scorpion toxin" evidence="1">
    <location>
        <begin position="30"/>
        <end position="83"/>
    </location>
</feature>
<accession>A0A6A4NKV5</accession>
<protein>
    <recommendedName>
        <fullName evidence="4">Knottin, scorpion toxin</fullName>
    </recommendedName>
</protein>
<name>A0A6A4NKV5_LUPAL</name>
<dbReference type="EMBL" id="WOCE01000021">
    <property type="protein sequence ID" value="KAE9589521.1"/>
    <property type="molecule type" value="Genomic_DNA"/>
</dbReference>
<organism evidence="2 3">
    <name type="scientific">Lupinus albus</name>
    <name type="common">White lupine</name>
    <name type="synonym">Lupinus termis</name>
    <dbReference type="NCBI Taxonomy" id="3870"/>
    <lineage>
        <taxon>Eukaryota</taxon>
        <taxon>Viridiplantae</taxon>
        <taxon>Streptophyta</taxon>
        <taxon>Embryophyta</taxon>
        <taxon>Tracheophyta</taxon>
        <taxon>Spermatophyta</taxon>
        <taxon>Magnoliopsida</taxon>
        <taxon>eudicotyledons</taxon>
        <taxon>Gunneridae</taxon>
        <taxon>Pentapetalae</taxon>
        <taxon>rosids</taxon>
        <taxon>fabids</taxon>
        <taxon>Fabales</taxon>
        <taxon>Fabaceae</taxon>
        <taxon>Papilionoideae</taxon>
        <taxon>50 kb inversion clade</taxon>
        <taxon>genistoids sensu lato</taxon>
        <taxon>core genistoids</taxon>
        <taxon>Genisteae</taxon>
        <taxon>Lupinus</taxon>
    </lineage>
</organism>
<sequence>MTKAHTPMVQLKFALAIIVAVLFFSHGMGDRICLRYFNTEKECLSFCEKNCKDRGPYQAACSQSAVVVPFTIYQCCCIPNSNV</sequence>
<dbReference type="AlphaFoldDB" id="A0A6A4NKV5"/>
<keyword evidence="3" id="KW-1185">Reference proteome</keyword>
<evidence type="ECO:0000256" key="1">
    <source>
        <dbReference type="SAM" id="SignalP"/>
    </source>
</evidence>
<evidence type="ECO:0008006" key="4">
    <source>
        <dbReference type="Google" id="ProtNLM"/>
    </source>
</evidence>
<dbReference type="Proteomes" id="UP000447434">
    <property type="component" value="Chromosome 21"/>
</dbReference>
<reference evidence="3" key="1">
    <citation type="journal article" date="2020" name="Nat. Commun.">
        <title>Genome sequence of the cluster root forming white lupin.</title>
        <authorList>
            <person name="Hufnagel B."/>
            <person name="Marques A."/>
            <person name="Soriano A."/>
            <person name="Marques L."/>
            <person name="Divol F."/>
            <person name="Doumas P."/>
            <person name="Sallet E."/>
            <person name="Mancinotti D."/>
            <person name="Carrere S."/>
            <person name="Marande W."/>
            <person name="Arribat S."/>
            <person name="Keller J."/>
            <person name="Huneau C."/>
            <person name="Blein T."/>
            <person name="Aime D."/>
            <person name="Laguerre M."/>
            <person name="Taylor J."/>
            <person name="Schubert V."/>
            <person name="Nelson M."/>
            <person name="Geu-Flores F."/>
            <person name="Crespi M."/>
            <person name="Gallardo-Guerrero K."/>
            <person name="Delaux P.-M."/>
            <person name="Salse J."/>
            <person name="Berges H."/>
            <person name="Guyot R."/>
            <person name="Gouzy J."/>
            <person name="Peret B."/>
        </authorList>
    </citation>
    <scope>NUCLEOTIDE SEQUENCE [LARGE SCALE GENOMIC DNA]</scope>
    <source>
        <strain evidence="3">cv. Amiga</strain>
    </source>
</reference>
<feature type="signal peptide" evidence="1">
    <location>
        <begin position="1"/>
        <end position="29"/>
    </location>
</feature>
<keyword evidence="1" id="KW-0732">Signal</keyword>
<gene>
    <name evidence="2" type="ORF">Lalb_Chr21g0309891</name>
</gene>
<proteinExistence type="predicted"/>
<comment type="caution">
    <text evidence="2">The sequence shown here is derived from an EMBL/GenBank/DDBJ whole genome shotgun (WGS) entry which is preliminary data.</text>
</comment>
<evidence type="ECO:0000313" key="3">
    <source>
        <dbReference type="Proteomes" id="UP000447434"/>
    </source>
</evidence>